<evidence type="ECO:0000256" key="14">
    <source>
        <dbReference type="ARBA" id="ARBA00074682"/>
    </source>
</evidence>
<evidence type="ECO:0000256" key="5">
    <source>
        <dbReference type="ARBA" id="ARBA00022781"/>
    </source>
</evidence>
<evidence type="ECO:0000256" key="10">
    <source>
        <dbReference type="ARBA" id="ARBA00023136"/>
    </source>
</evidence>
<sequence length="79" mass="8958">MSTLAAPVRVSPVIKFFRWSFLGVGVAYGAFNQSRLSRKETKVREIEAKQKAIRDVKLAAEKKAASEKELQELEKMFVN</sequence>
<gene>
    <name evidence="17" type="ORF">CEUTPL_LOCUS10118</name>
</gene>
<keyword evidence="5 15" id="KW-0375">Hydrogen ion transport</keyword>
<dbReference type="OrthoDB" id="9982108at2759"/>
<evidence type="ECO:0000256" key="9">
    <source>
        <dbReference type="ARBA" id="ARBA00023128"/>
    </source>
</evidence>
<dbReference type="PANTHER" id="PTHR12427:SF1">
    <property type="entry name" value="ATP SYNTHASE SUBUNIT E, MITOCHONDRIAL"/>
    <property type="match status" value="1"/>
</dbReference>
<keyword evidence="16" id="KW-1133">Transmembrane helix</keyword>
<keyword evidence="10 16" id="KW-0472">Membrane</keyword>
<comment type="function">
    <text evidence="12 15">Subunit e, of the mitochondrial membrane ATP synthase complex (F(1)F(0) ATP synthase or Complex V) that produces ATP from ADP in the presence of a proton gradient across the membrane which is generated by electron transport complexes of the respiratory chain. ATP synthase complex consist of a soluble F(1) head domain - the catalytic core - and a membrane F(1) domain - the membrane proton channel. These two domains are linked by a central stalk rotating inside the F(1) region and a stationary peripheral stalk. During catalysis, ATP synthesis in the catalytic domain of F(1) is coupled via a rotary mechanism of the central stalk subunits to proton translocation. In vivo, can only synthesize ATP although its ATP hydrolase activity can be activated artificially in vitro. Part of the complex F(0) domain.</text>
</comment>
<evidence type="ECO:0000256" key="13">
    <source>
        <dbReference type="ARBA" id="ARBA00064647"/>
    </source>
</evidence>
<dbReference type="GO" id="GO:0015078">
    <property type="term" value="F:proton transmembrane transporter activity"/>
    <property type="evidence" value="ECO:0007669"/>
    <property type="project" value="InterPro"/>
</dbReference>
<dbReference type="EMBL" id="OU892281">
    <property type="protein sequence ID" value="CAG9769613.1"/>
    <property type="molecule type" value="Genomic_DNA"/>
</dbReference>
<dbReference type="Proteomes" id="UP001152799">
    <property type="component" value="Chromosome 5"/>
</dbReference>
<dbReference type="Pfam" id="PF05680">
    <property type="entry name" value="ATP-synt_E"/>
    <property type="match status" value="1"/>
</dbReference>
<keyword evidence="18" id="KW-1185">Reference proteome</keyword>
<accession>A0A9N9MV07</accession>
<keyword evidence="11 15" id="KW-0066">ATP synthesis</keyword>
<evidence type="ECO:0000256" key="6">
    <source>
        <dbReference type="ARBA" id="ARBA00022792"/>
    </source>
</evidence>
<comment type="subunit">
    <text evidence="13">Component of the ATP synthase complex composed at least of ATP5F1A/subunit alpha, ATP5F1B/subunit beta, ATP5MC1/subunit c (homooctomer), MT-ATP6/subunit a, MT-ATP8/subunit 8, ATP5ME/subunit e, ATP5MF/subunit f, ATP5MG/subunit g, ATP5MK/subunit k, ATP5MJ/subunit j, ATP5F1C/subunit gamma, ATP5F1D/subunit delta, ATP5F1E/subunit epsilon, ATP5PF/subunit F6, ATP5PB/subunit b, ATP5PD/subunit d, ATP5PO/subunit OSCP. ATP synthase complex consists of a soluble F(1) head domain (subunits alpha(3) and beta(3)) - the catalytic core - and a membrane F(0) domain - the membrane proton channel (subunits c, a, 8, e, f, g, k and j). These two domains are linked by a central stalk (subunits gamma, delta, and epsilon) rotating inside the F1 region and a stationary peripheral stalk (subunits F6, b, d, and OSCP).</text>
</comment>
<evidence type="ECO:0000313" key="17">
    <source>
        <dbReference type="EMBL" id="CAG9769613.1"/>
    </source>
</evidence>
<evidence type="ECO:0000256" key="12">
    <source>
        <dbReference type="ARBA" id="ARBA00057306"/>
    </source>
</evidence>
<name>A0A9N9MV07_9CUCU</name>
<organism evidence="17 18">
    <name type="scientific">Ceutorhynchus assimilis</name>
    <name type="common">cabbage seed weevil</name>
    <dbReference type="NCBI Taxonomy" id="467358"/>
    <lineage>
        <taxon>Eukaryota</taxon>
        <taxon>Metazoa</taxon>
        <taxon>Ecdysozoa</taxon>
        <taxon>Arthropoda</taxon>
        <taxon>Hexapoda</taxon>
        <taxon>Insecta</taxon>
        <taxon>Pterygota</taxon>
        <taxon>Neoptera</taxon>
        <taxon>Endopterygota</taxon>
        <taxon>Coleoptera</taxon>
        <taxon>Polyphaga</taxon>
        <taxon>Cucujiformia</taxon>
        <taxon>Curculionidae</taxon>
        <taxon>Ceutorhynchinae</taxon>
        <taxon>Ceutorhynchus</taxon>
    </lineage>
</organism>
<feature type="transmembrane region" description="Helical" evidence="16">
    <location>
        <begin position="12"/>
        <end position="31"/>
    </location>
</feature>
<dbReference type="GO" id="GO:0045259">
    <property type="term" value="C:proton-transporting ATP synthase complex"/>
    <property type="evidence" value="ECO:0007669"/>
    <property type="project" value="UniProtKB-UniRule"/>
</dbReference>
<keyword evidence="16" id="KW-0812">Transmembrane</keyword>
<proteinExistence type="inferred from homology"/>
<dbReference type="GO" id="GO:0015986">
    <property type="term" value="P:proton motive force-driven ATP synthesis"/>
    <property type="evidence" value="ECO:0007669"/>
    <property type="project" value="InterPro"/>
</dbReference>
<evidence type="ECO:0000256" key="7">
    <source>
        <dbReference type="ARBA" id="ARBA00022990"/>
    </source>
</evidence>
<evidence type="ECO:0000256" key="4">
    <source>
        <dbReference type="ARBA" id="ARBA00022547"/>
    </source>
</evidence>
<keyword evidence="6 15" id="KW-0999">Mitochondrion inner membrane</keyword>
<dbReference type="PANTHER" id="PTHR12427">
    <property type="entry name" value="ATP SYNTHASE E CHAIN, MITOCHONDRIAL"/>
    <property type="match status" value="1"/>
</dbReference>
<evidence type="ECO:0000256" key="1">
    <source>
        <dbReference type="ARBA" id="ARBA00004273"/>
    </source>
</evidence>
<evidence type="ECO:0000256" key="3">
    <source>
        <dbReference type="ARBA" id="ARBA00022448"/>
    </source>
</evidence>
<evidence type="ECO:0000256" key="8">
    <source>
        <dbReference type="ARBA" id="ARBA00023065"/>
    </source>
</evidence>
<keyword evidence="3 15" id="KW-0813">Transport</keyword>
<evidence type="ECO:0000256" key="2">
    <source>
        <dbReference type="ARBA" id="ARBA00007333"/>
    </source>
</evidence>
<protein>
    <recommendedName>
        <fullName evidence="14 15">ATP synthase F(0) complex subunit e, mitochondrial</fullName>
    </recommendedName>
</protein>
<dbReference type="AlphaFoldDB" id="A0A9N9MV07"/>
<keyword evidence="7" id="KW-0007">Acetylation</keyword>
<evidence type="ECO:0000313" key="18">
    <source>
        <dbReference type="Proteomes" id="UP001152799"/>
    </source>
</evidence>
<evidence type="ECO:0000256" key="16">
    <source>
        <dbReference type="SAM" id="Phobius"/>
    </source>
</evidence>
<keyword evidence="4 15" id="KW-0138">CF(0)</keyword>
<dbReference type="InterPro" id="IPR008386">
    <property type="entry name" value="ATP_synth_F0_esu_mt"/>
</dbReference>
<evidence type="ECO:0000256" key="15">
    <source>
        <dbReference type="RuleBase" id="RU367005"/>
    </source>
</evidence>
<keyword evidence="8 15" id="KW-0406">Ion transport</keyword>
<reference evidence="17" key="1">
    <citation type="submission" date="2022-01" db="EMBL/GenBank/DDBJ databases">
        <authorList>
            <person name="King R."/>
        </authorList>
    </citation>
    <scope>NUCLEOTIDE SEQUENCE</scope>
</reference>
<comment type="subcellular location">
    <subcellularLocation>
        <location evidence="1 15">Mitochondrion inner membrane</location>
    </subcellularLocation>
</comment>
<dbReference type="GO" id="GO:0005743">
    <property type="term" value="C:mitochondrial inner membrane"/>
    <property type="evidence" value="ECO:0007669"/>
    <property type="project" value="UniProtKB-SubCell"/>
</dbReference>
<keyword evidence="9 15" id="KW-0496">Mitochondrion</keyword>
<comment type="similarity">
    <text evidence="2 15">Belongs to the ATPase e subunit family.</text>
</comment>
<comment type="subunit">
    <text evidence="15">F-type ATPases have 2 components, CF(1) - the catalytic core - and CF(0) - the membrane proton channel. CF(1) and CF(0) have multiple subunits.</text>
</comment>
<evidence type="ECO:0000256" key="11">
    <source>
        <dbReference type="ARBA" id="ARBA00023310"/>
    </source>
</evidence>